<dbReference type="InterPro" id="IPR037925">
    <property type="entry name" value="FlgE/F/G-like"/>
</dbReference>
<dbReference type="SUPFAM" id="SSF117143">
    <property type="entry name" value="Flagellar hook protein flgE"/>
    <property type="match status" value="1"/>
</dbReference>
<evidence type="ECO:0000259" key="6">
    <source>
        <dbReference type="Pfam" id="PF06429"/>
    </source>
</evidence>
<dbReference type="PANTHER" id="PTHR30435:SF19">
    <property type="entry name" value="FLAGELLAR BASAL-BODY ROD PROTEIN FLGG"/>
    <property type="match status" value="1"/>
</dbReference>
<dbReference type="Pfam" id="PF22692">
    <property type="entry name" value="LlgE_F_G_D1"/>
    <property type="match status" value="1"/>
</dbReference>
<comment type="subcellular location">
    <subcellularLocation>
        <location evidence="1 4">Bacterial flagellum basal body</location>
    </subcellularLocation>
</comment>
<dbReference type="STRING" id="52560.SAMN04488082_10727"/>
<keyword evidence="9" id="KW-1185">Reference proteome</keyword>
<keyword evidence="8" id="KW-0282">Flagellum</keyword>
<dbReference type="EMBL" id="FORX01000007">
    <property type="protein sequence ID" value="SFJ78062.1"/>
    <property type="molecule type" value="Genomic_DNA"/>
</dbReference>
<feature type="domain" description="Flagellar hook protein FlgE/F/G-like D1" evidence="7">
    <location>
        <begin position="98"/>
        <end position="158"/>
    </location>
</feature>
<evidence type="ECO:0000256" key="3">
    <source>
        <dbReference type="ARBA" id="ARBA00023143"/>
    </source>
</evidence>
<dbReference type="AlphaFoldDB" id="A0A1I3U582"/>
<dbReference type="RefSeq" id="WP_092374176.1">
    <property type="nucleotide sequence ID" value="NZ_FORX01000007.1"/>
</dbReference>
<evidence type="ECO:0000256" key="1">
    <source>
        <dbReference type="ARBA" id="ARBA00004117"/>
    </source>
</evidence>
<dbReference type="InterPro" id="IPR020013">
    <property type="entry name" value="Flagellar_FlgE/F/G"/>
</dbReference>
<sequence length="258" mass="27920">MQDSSYSAVFGALTQQHRLDSIANNLANVNTTGFKSEKLAFRDTFRRYAHDMVDPNTTLNEKVPWPQPNLLAQPRISEAVIDMSQGPMKSTGNPLDLAIAGDGFFRVQTPEGEFLTRQGVYHRSAEGFVVDAHGNQLLGQGGPLQIAEGGAVLIDADGGFSVDGEIVDTIDLVRVEDPRALEKVGNSLLRIRPGADAQAIPAEDSTVEQGFLEAANVNVVSEMVNMIEAMRAFEAYQKMISGSFEQDKKAIAEVGAPR</sequence>
<evidence type="ECO:0000313" key="8">
    <source>
        <dbReference type="EMBL" id="SFJ78062.1"/>
    </source>
</evidence>
<dbReference type="InterPro" id="IPR001444">
    <property type="entry name" value="Flag_bb_rod_N"/>
</dbReference>
<gene>
    <name evidence="8" type="ORF">SAMN04488082_10727</name>
</gene>
<protein>
    <submittedName>
        <fullName evidence="8">Flagellar basal-body rod protein FlgG</fullName>
    </submittedName>
</protein>
<dbReference type="Pfam" id="PF00460">
    <property type="entry name" value="Flg_bb_rod"/>
    <property type="match status" value="1"/>
</dbReference>
<feature type="domain" description="Flagellar basal body rod protein N-terminal" evidence="5">
    <location>
        <begin position="8"/>
        <end position="35"/>
    </location>
</feature>
<name>A0A1I3U582_9BACT</name>
<dbReference type="Proteomes" id="UP000198635">
    <property type="component" value="Unassembled WGS sequence"/>
</dbReference>
<dbReference type="Pfam" id="PF06429">
    <property type="entry name" value="Flg_bbr_C"/>
    <property type="match status" value="1"/>
</dbReference>
<dbReference type="NCBIfam" id="TIGR03506">
    <property type="entry name" value="FlgEFG_subfam"/>
    <property type="match status" value="1"/>
</dbReference>
<reference evidence="9" key="1">
    <citation type="submission" date="2016-10" db="EMBL/GenBank/DDBJ databases">
        <authorList>
            <person name="Varghese N."/>
            <person name="Submissions S."/>
        </authorList>
    </citation>
    <scope>NUCLEOTIDE SEQUENCE [LARGE SCALE GENOMIC DNA]</scope>
    <source>
        <strain evidence="9">DSM 5918</strain>
    </source>
</reference>
<dbReference type="InterPro" id="IPR012836">
    <property type="entry name" value="FlgF"/>
</dbReference>
<dbReference type="GO" id="GO:0030694">
    <property type="term" value="C:bacterial-type flagellum basal body, rod"/>
    <property type="evidence" value="ECO:0007669"/>
    <property type="project" value="InterPro"/>
</dbReference>
<dbReference type="GO" id="GO:0071978">
    <property type="term" value="P:bacterial-type flagellum-dependent swarming motility"/>
    <property type="evidence" value="ECO:0007669"/>
    <property type="project" value="TreeGrafter"/>
</dbReference>
<proteinExistence type="inferred from homology"/>
<keyword evidence="8" id="KW-0969">Cilium</keyword>
<comment type="similarity">
    <text evidence="2 4">Belongs to the flagella basal body rod proteins family.</text>
</comment>
<feature type="domain" description="Flagellar basal-body/hook protein C-terminal" evidence="6">
    <location>
        <begin position="209"/>
        <end position="250"/>
    </location>
</feature>
<organism evidence="8 9">
    <name type="scientific">Desulfomicrobium apsheronum</name>
    <dbReference type="NCBI Taxonomy" id="52560"/>
    <lineage>
        <taxon>Bacteria</taxon>
        <taxon>Pseudomonadati</taxon>
        <taxon>Thermodesulfobacteriota</taxon>
        <taxon>Desulfovibrionia</taxon>
        <taxon>Desulfovibrionales</taxon>
        <taxon>Desulfomicrobiaceae</taxon>
        <taxon>Desulfomicrobium</taxon>
    </lineage>
</organism>
<keyword evidence="3 4" id="KW-0975">Bacterial flagellum</keyword>
<dbReference type="PROSITE" id="PS00588">
    <property type="entry name" value="FLAGELLA_BB_ROD"/>
    <property type="match status" value="1"/>
</dbReference>
<keyword evidence="8" id="KW-0966">Cell projection</keyword>
<evidence type="ECO:0000259" key="5">
    <source>
        <dbReference type="Pfam" id="PF00460"/>
    </source>
</evidence>
<dbReference type="OrthoDB" id="9804559at2"/>
<dbReference type="InterPro" id="IPR053967">
    <property type="entry name" value="LlgE_F_G-like_D1"/>
</dbReference>
<dbReference type="PANTHER" id="PTHR30435">
    <property type="entry name" value="FLAGELLAR PROTEIN"/>
    <property type="match status" value="1"/>
</dbReference>
<evidence type="ECO:0000256" key="4">
    <source>
        <dbReference type="RuleBase" id="RU362116"/>
    </source>
</evidence>
<accession>A0A1I3U582</accession>
<evidence type="ECO:0000256" key="2">
    <source>
        <dbReference type="ARBA" id="ARBA00009677"/>
    </source>
</evidence>
<dbReference type="InterPro" id="IPR019776">
    <property type="entry name" value="Flagellar_basal_body_rod_CS"/>
</dbReference>
<dbReference type="NCBIfam" id="TIGR02490">
    <property type="entry name" value="flgF"/>
    <property type="match status" value="1"/>
</dbReference>
<evidence type="ECO:0000259" key="7">
    <source>
        <dbReference type="Pfam" id="PF22692"/>
    </source>
</evidence>
<dbReference type="InterPro" id="IPR010930">
    <property type="entry name" value="Flg_bb/hook_C_dom"/>
</dbReference>
<evidence type="ECO:0000313" key="9">
    <source>
        <dbReference type="Proteomes" id="UP000198635"/>
    </source>
</evidence>